<keyword evidence="5" id="KW-0067">ATP-binding</keyword>
<proteinExistence type="inferred from homology"/>
<name>A0A9D9IVW8_9BACT</name>
<dbReference type="SUPFAM" id="SSF52540">
    <property type="entry name" value="P-loop containing nucleoside triphosphate hydrolases"/>
    <property type="match status" value="1"/>
</dbReference>
<evidence type="ECO:0000259" key="6">
    <source>
        <dbReference type="Pfam" id="PF00485"/>
    </source>
</evidence>
<evidence type="ECO:0000256" key="2">
    <source>
        <dbReference type="ARBA" id="ARBA00022679"/>
    </source>
</evidence>
<dbReference type="CDD" id="cd02023">
    <property type="entry name" value="UMPK"/>
    <property type="match status" value="1"/>
</dbReference>
<dbReference type="GO" id="GO:0004849">
    <property type="term" value="F:uridine kinase activity"/>
    <property type="evidence" value="ECO:0007669"/>
    <property type="project" value="UniProtKB-EC"/>
</dbReference>
<comment type="catalytic activity">
    <reaction evidence="5">
        <text>cytidine + ATP = CMP + ADP + H(+)</text>
        <dbReference type="Rhea" id="RHEA:24674"/>
        <dbReference type="ChEBI" id="CHEBI:15378"/>
        <dbReference type="ChEBI" id="CHEBI:17562"/>
        <dbReference type="ChEBI" id="CHEBI:30616"/>
        <dbReference type="ChEBI" id="CHEBI:60377"/>
        <dbReference type="ChEBI" id="CHEBI:456216"/>
        <dbReference type="EC" id="2.7.1.48"/>
    </reaction>
</comment>
<evidence type="ECO:0000256" key="5">
    <source>
        <dbReference type="RuleBase" id="RU003825"/>
    </source>
</evidence>
<keyword evidence="5" id="KW-0963">Cytoplasm</keyword>
<dbReference type="InterPro" id="IPR000764">
    <property type="entry name" value="Uridine_kinase-like"/>
</dbReference>
<dbReference type="NCBIfam" id="TIGR00235">
    <property type="entry name" value="udk"/>
    <property type="match status" value="1"/>
</dbReference>
<comment type="similarity">
    <text evidence="5">Belongs to the uridine kinase family.</text>
</comment>
<reference evidence="7" key="2">
    <citation type="journal article" date="2021" name="PeerJ">
        <title>Extensive microbial diversity within the chicken gut microbiome revealed by metagenomics and culture.</title>
        <authorList>
            <person name="Gilroy R."/>
            <person name="Ravi A."/>
            <person name="Getino M."/>
            <person name="Pursley I."/>
            <person name="Horton D.L."/>
            <person name="Alikhan N.F."/>
            <person name="Baker D."/>
            <person name="Gharbi K."/>
            <person name="Hall N."/>
            <person name="Watson M."/>
            <person name="Adriaenssens E.M."/>
            <person name="Foster-Nyarko E."/>
            <person name="Jarju S."/>
            <person name="Secka A."/>
            <person name="Antonio M."/>
            <person name="Oren A."/>
            <person name="Chaudhuri R.R."/>
            <person name="La Ragione R."/>
            <person name="Hildebrand F."/>
            <person name="Pallen M.J."/>
        </authorList>
    </citation>
    <scope>NUCLEOTIDE SEQUENCE</scope>
    <source>
        <strain evidence="7">B3-1481</strain>
    </source>
</reference>
<dbReference type="NCBIfam" id="NF004018">
    <property type="entry name" value="PRK05480.1"/>
    <property type="match status" value="1"/>
</dbReference>
<protein>
    <recommendedName>
        <fullName evidence="5">Uridine kinase</fullName>
        <ecNumber evidence="5">2.7.1.48</ecNumber>
    </recommendedName>
</protein>
<keyword evidence="3 5" id="KW-0547">Nucleotide-binding</keyword>
<dbReference type="InterPro" id="IPR027417">
    <property type="entry name" value="P-loop_NTPase"/>
</dbReference>
<dbReference type="PRINTS" id="PR00988">
    <property type="entry name" value="URIDINKINASE"/>
</dbReference>
<keyword evidence="2 5" id="KW-0808">Transferase</keyword>
<evidence type="ECO:0000313" key="8">
    <source>
        <dbReference type="Proteomes" id="UP000823769"/>
    </source>
</evidence>
<evidence type="ECO:0000256" key="1">
    <source>
        <dbReference type="ARBA" id="ARBA00004690"/>
    </source>
</evidence>
<dbReference type="GO" id="GO:0005524">
    <property type="term" value="F:ATP binding"/>
    <property type="evidence" value="ECO:0007669"/>
    <property type="project" value="UniProtKB-KW"/>
</dbReference>
<dbReference type="EMBL" id="JADILW010000033">
    <property type="protein sequence ID" value="MBO8479909.1"/>
    <property type="molecule type" value="Genomic_DNA"/>
</dbReference>
<reference evidence="7" key="1">
    <citation type="submission" date="2020-10" db="EMBL/GenBank/DDBJ databases">
        <authorList>
            <person name="Gilroy R."/>
        </authorList>
    </citation>
    <scope>NUCLEOTIDE SEQUENCE</scope>
    <source>
        <strain evidence="7">B3-1481</strain>
    </source>
</reference>
<keyword evidence="4 5" id="KW-0418">Kinase</keyword>
<dbReference type="InterPro" id="IPR006083">
    <property type="entry name" value="PRK/URK"/>
</dbReference>
<comment type="caution">
    <text evidence="7">The sequence shown here is derived from an EMBL/GenBank/DDBJ whole genome shotgun (WGS) entry which is preliminary data.</text>
</comment>
<feature type="domain" description="Phosphoribulokinase/uridine kinase" evidence="6">
    <location>
        <begin position="3"/>
        <end position="190"/>
    </location>
</feature>
<evidence type="ECO:0000256" key="3">
    <source>
        <dbReference type="ARBA" id="ARBA00022741"/>
    </source>
</evidence>
<organism evidence="7 8">
    <name type="scientific">Candidatus Cryptobacteroides avistercoris</name>
    <dbReference type="NCBI Taxonomy" id="2840758"/>
    <lineage>
        <taxon>Bacteria</taxon>
        <taxon>Pseudomonadati</taxon>
        <taxon>Bacteroidota</taxon>
        <taxon>Bacteroidia</taxon>
        <taxon>Bacteroidales</taxon>
        <taxon>Candidatus Cryptobacteroides</taxon>
    </lineage>
</organism>
<sequence>MLVIGIAGGSGSGKTTVVKAITEKLKTEKVVVIPQDSYYKDSSDLTDEEKRAHNFDHPDAIDWELLCAQLEELKQGRSVEQPVYSYISCSRSKTETVRVDPADVIIIEGILIFTCPQLREQMDVKIFVDADDDDRLMRVMLRDICERGKDVRWVIERYSRTVKPMYLQFIEPSKRYADIIIPQGGHNKVAINVIINTIEKSLREKKQLQK</sequence>
<evidence type="ECO:0000313" key="7">
    <source>
        <dbReference type="EMBL" id="MBO8479909.1"/>
    </source>
</evidence>
<dbReference type="GO" id="GO:0005737">
    <property type="term" value="C:cytoplasm"/>
    <property type="evidence" value="ECO:0007669"/>
    <property type="project" value="UniProtKB-SubCell"/>
</dbReference>
<comment type="pathway">
    <text evidence="1 5">Pyrimidine metabolism; UMP biosynthesis via salvage pathway; UMP from uridine: step 1/1.</text>
</comment>
<comment type="subcellular location">
    <subcellularLocation>
        <location evidence="5">Cytoplasm</location>
    </subcellularLocation>
</comment>
<dbReference type="EC" id="2.7.1.48" evidence="5"/>
<gene>
    <name evidence="7" type="primary">udk</name>
    <name evidence="7" type="ORF">IAB76_02200</name>
</gene>
<dbReference type="PANTHER" id="PTHR10285">
    <property type="entry name" value="URIDINE KINASE"/>
    <property type="match status" value="1"/>
</dbReference>
<dbReference type="Pfam" id="PF00485">
    <property type="entry name" value="PRK"/>
    <property type="match status" value="1"/>
</dbReference>
<comment type="pathway">
    <text evidence="5">Pyrimidine metabolism; CTP biosynthesis via salvage pathway; CTP from cytidine: step 1/3.</text>
</comment>
<evidence type="ECO:0000256" key="4">
    <source>
        <dbReference type="ARBA" id="ARBA00022777"/>
    </source>
</evidence>
<comment type="catalytic activity">
    <reaction evidence="5">
        <text>uridine + ATP = UMP + ADP + H(+)</text>
        <dbReference type="Rhea" id="RHEA:16825"/>
        <dbReference type="ChEBI" id="CHEBI:15378"/>
        <dbReference type="ChEBI" id="CHEBI:16704"/>
        <dbReference type="ChEBI" id="CHEBI:30616"/>
        <dbReference type="ChEBI" id="CHEBI:57865"/>
        <dbReference type="ChEBI" id="CHEBI:456216"/>
        <dbReference type="EC" id="2.7.1.48"/>
    </reaction>
</comment>
<dbReference type="Gene3D" id="3.40.50.300">
    <property type="entry name" value="P-loop containing nucleotide triphosphate hydrolases"/>
    <property type="match status" value="1"/>
</dbReference>
<accession>A0A9D9IVW8</accession>
<dbReference type="Proteomes" id="UP000823769">
    <property type="component" value="Unassembled WGS sequence"/>
</dbReference>
<dbReference type="AlphaFoldDB" id="A0A9D9IVW8"/>